<keyword evidence="3" id="KW-1185">Reference proteome</keyword>
<reference evidence="2 3" key="1">
    <citation type="submission" date="2019-10" db="EMBL/GenBank/DDBJ databases">
        <title>Nocardia macrotermitis sp. nov. and Nocardia aurantia sp. nov., isolated from the gut of fungus growing-termite Macrotermes natalensis.</title>
        <authorList>
            <person name="Benndorf R."/>
            <person name="Schwitalla J."/>
            <person name="Martin K."/>
            <person name="De Beer W."/>
            <person name="Kaster A.-K."/>
            <person name="Vollmers J."/>
            <person name="Poulsen M."/>
            <person name="Beemelmanns C."/>
        </authorList>
    </citation>
    <scope>NUCLEOTIDE SEQUENCE [LARGE SCALE GENOMIC DNA]</scope>
    <source>
        <strain evidence="2 3">RB20</strain>
    </source>
</reference>
<name>A0A7K0D361_9NOCA</name>
<accession>A0A7K0D361</accession>
<protein>
    <submittedName>
        <fullName evidence="2">Uncharacterized protein</fullName>
    </submittedName>
</protein>
<gene>
    <name evidence="2" type="ORF">NRB20_32620</name>
</gene>
<dbReference type="Proteomes" id="UP000438448">
    <property type="component" value="Unassembled WGS sequence"/>
</dbReference>
<evidence type="ECO:0000313" key="2">
    <source>
        <dbReference type="EMBL" id="MQY20166.1"/>
    </source>
</evidence>
<feature type="compositionally biased region" description="Basic and acidic residues" evidence="1">
    <location>
        <begin position="85"/>
        <end position="97"/>
    </location>
</feature>
<comment type="caution">
    <text evidence="2">The sequence shown here is derived from an EMBL/GenBank/DDBJ whole genome shotgun (WGS) entry which is preliminary data.</text>
</comment>
<dbReference type="InterPro" id="IPR036291">
    <property type="entry name" value="NAD(P)-bd_dom_sf"/>
</dbReference>
<dbReference type="Gene3D" id="3.40.50.720">
    <property type="entry name" value="NAD(P)-binding Rossmann-like Domain"/>
    <property type="match status" value="1"/>
</dbReference>
<organism evidence="2 3">
    <name type="scientific">Nocardia macrotermitis</name>
    <dbReference type="NCBI Taxonomy" id="2585198"/>
    <lineage>
        <taxon>Bacteria</taxon>
        <taxon>Bacillati</taxon>
        <taxon>Actinomycetota</taxon>
        <taxon>Actinomycetes</taxon>
        <taxon>Mycobacteriales</taxon>
        <taxon>Nocardiaceae</taxon>
        <taxon>Nocardia</taxon>
    </lineage>
</organism>
<evidence type="ECO:0000256" key="1">
    <source>
        <dbReference type="SAM" id="MobiDB-lite"/>
    </source>
</evidence>
<feature type="region of interest" description="Disordered" evidence="1">
    <location>
        <begin position="68"/>
        <end position="97"/>
    </location>
</feature>
<sequence length="97" mass="10771">MVFSYREGEGGARELAEEVGGVAVRADQRDLSTIDALLESVGPRLDILVNNAAINSVVPLAAVTAEEFDRGSRTRWTGHHREHHLPRSDRYRPSPHQ</sequence>
<dbReference type="AlphaFoldDB" id="A0A7K0D361"/>
<dbReference type="SUPFAM" id="SSF51735">
    <property type="entry name" value="NAD(P)-binding Rossmann-fold domains"/>
    <property type="match status" value="1"/>
</dbReference>
<proteinExistence type="predicted"/>
<dbReference type="EMBL" id="WEGK01000006">
    <property type="protein sequence ID" value="MQY20166.1"/>
    <property type="molecule type" value="Genomic_DNA"/>
</dbReference>
<evidence type="ECO:0000313" key="3">
    <source>
        <dbReference type="Proteomes" id="UP000438448"/>
    </source>
</evidence>